<sequence>MATPHTYTQGHARAALADARRWIADRTDTIDVEDLDLTDDEVIAYVDREWRPSWGRTGWAAFIKARADLTLLRARRDQLLAKDPRMRIHLRSSESTGQAAAYLAATRTDDGLVCDDHVEWNILLELDRSQWRPGRIRARAEVPKFYGGELQ</sequence>
<dbReference type="RefSeq" id="WP_012836471.1">
    <property type="nucleotide sequence ID" value="NC_013442.1"/>
</dbReference>
<protein>
    <submittedName>
        <fullName evidence="1">Uncharacterized protein</fullName>
    </submittedName>
</protein>
<evidence type="ECO:0000313" key="1">
    <source>
        <dbReference type="EMBL" id="ACY24000.1"/>
    </source>
</evidence>
<dbReference type="HOGENOM" id="CLU_1728789_0_0_11"/>
<organism evidence="1 2">
    <name type="scientific">Gordonia bronchialis (strain ATCC 25592 / DSM 43247 / BCRC 13721 / JCM 3198 / KCTC 3076 / NBRC 16047 / NCTC 10667)</name>
    <name type="common">Rhodococcus bronchialis</name>
    <dbReference type="NCBI Taxonomy" id="526226"/>
    <lineage>
        <taxon>Bacteria</taxon>
        <taxon>Bacillati</taxon>
        <taxon>Actinomycetota</taxon>
        <taxon>Actinomycetes</taxon>
        <taxon>Mycobacteriales</taxon>
        <taxon>Gordoniaceae</taxon>
        <taxon>Gordonia</taxon>
    </lineage>
</organism>
<proteinExistence type="predicted"/>
<geneLocation type="plasmid" evidence="1 2">
    <name>pGBRO01</name>
</geneLocation>
<dbReference type="EMBL" id="CP001803">
    <property type="protein sequence ID" value="ACY24000.1"/>
    <property type="molecule type" value="Genomic_DNA"/>
</dbReference>
<accession>D0LFF1</accession>
<keyword evidence="2" id="KW-1185">Reference proteome</keyword>
<dbReference type="KEGG" id="gbr:Gbro_4887"/>
<name>D0LFF1_GORB4</name>
<evidence type="ECO:0000313" key="2">
    <source>
        <dbReference type="Proteomes" id="UP000001219"/>
    </source>
</evidence>
<gene>
    <name evidence="1" type="ORF">Gbro_4887</name>
</gene>
<dbReference type="AlphaFoldDB" id="D0LFF1"/>
<reference evidence="1 2" key="1">
    <citation type="journal article" date="2010" name="Stand. Genomic Sci.">
        <title>Complete genome sequence of Gordonia bronchialis type strain (3410).</title>
        <authorList>
            <person name="Ivanova N."/>
            <person name="Sikorski J."/>
            <person name="Jando M."/>
            <person name="Lapidus A."/>
            <person name="Nolan M."/>
            <person name="Lucas S."/>
            <person name="Del Rio T.G."/>
            <person name="Tice H."/>
            <person name="Copeland A."/>
            <person name="Cheng J.F."/>
            <person name="Chen F."/>
            <person name="Bruce D."/>
            <person name="Goodwin L."/>
            <person name="Pitluck S."/>
            <person name="Mavromatis K."/>
            <person name="Ovchinnikova G."/>
            <person name="Pati A."/>
            <person name="Chen A."/>
            <person name="Palaniappan K."/>
            <person name="Land M."/>
            <person name="Hauser L."/>
            <person name="Chang Y.J."/>
            <person name="Jeffries C.D."/>
            <person name="Chain P."/>
            <person name="Saunders E."/>
            <person name="Han C."/>
            <person name="Detter J.C."/>
            <person name="Brettin T."/>
            <person name="Rohde M."/>
            <person name="Goker M."/>
            <person name="Bristow J."/>
            <person name="Eisen J.A."/>
            <person name="Markowitz V."/>
            <person name="Hugenholtz P."/>
            <person name="Klenk H.P."/>
            <person name="Kyrpides N.C."/>
        </authorList>
    </citation>
    <scope>NUCLEOTIDE SEQUENCE [LARGE SCALE GENOMIC DNA]</scope>
    <source>
        <strain evidence="2">ATCC 25592 / DSM 43247 / BCRC 13721 / JCM 3198 / KCTC 3076 / NBRC 16047 / NCTC 10667</strain>
        <plasmid evidence="2">pGBRO01</plasmid>
    </source>
</reference>
<keyword evidence="1" id="KW-0614">Plasmid</keyword>
<dbReference type="Proteomes" id="UP000001219">
    <property type="component" value="Plasmid pGBRO01"/>
</dbReference>